<dbReference type="Pfam" id="PF03621">
    <property type="entry name" value="MbtH"/>
    <property type="match status" value="1"/>
</dbReference>
<dbReference type="GO" id="GO:0005829">
    <property type="term" value="C:cytosol"/>
    <property type="evidence" value="ECO:0007669"/>
    <property type="project" value="TreeGrafter"/>
</dbReference>
<dbReference type="Proteomes" id="UP000326241">
    <property type="component" value="Unassembled WGS sequence"/>
</dbReference>
<proteinExistence type="predicted"/>
<sequence>MTSVFDREDILFQVVVNHEEQYSIWPDYKAVPQGWRTVGKSGLKKECLAYIEETWTDMRPLSLRQKMEGQTAAQYALGQKTTPLYWKQSAGLFIALDLCGPGWPLREQARSHMGIVNDTEPMWERACSRRTITRSG</sequence>
<dbReference type="EMBL" id="CABVGZ010000044">
    <property type="protein sequence ID" value="VVN10473.1"/>
    <property type="molecule type" value="Genomic_DNA"/>
</dbReference>
<dbReference type="PANTHER" id="PTHR38444:SF1">
    <property type="entry name" value="ENTEROBACTIN BIOSYNTHESIS PROTEIN YBDZ"/>
    <property type="match status" value="1"/>
</dbReference>
<accession>A0A5E6UYG9</accession>
<protein>
    <recommendedName>
        <fullName evidence="1">MbtH-like domain-containing protein</fullName>
    </recommendedName>
</protein>
<dbReference type="SMART" id="SM00923">
    <property type="entry name" value="MbtH"/>
    <property type="match status" value="1"/>
</dbReference>
<dbReference type="InterPro" id="IPR038020">
    <property type="entry name" value="MbtH-like_sf"/>
</dbReference>
<dbReference type="InterPro" id="IPR037407">
    <property type="entry name" value="MLP_fam"/>
</dbReference>
<evidence type="ECO:0000259" key="1">
    <source>
        <dbReference type="SMART" id="SM00923"/>
    </source>
</evidence>
<dbReference type="AlphaFoldDB" id="A0A5E6UYG9"/>
<organism evidence="2 3">
    <name type="scientific">Pseudomonas fluorescens</name>
    <dbReference type="NCBI Taxonomy" id="294"/>
    <lineage>
        <taxon>Bacteria</taxon>
        <taxon>Pseudomonadati</taxon>
        <taxon>Pseudomonadota</taxon>
        <taxon>Gammaproteobacteria</taxon>
        <taxon>Pseudomonadales</taxon>
        <taxon>Pseudomonadaceae</taxon>
        <taxon>Pseudomonas</taxon>
    </lineage>
</organism>
<dbReference type="Gene3D" id="3.90.820.10">
    <property type="entry name" value="Structural Genomics, Unknown Function 30-nov-00 1gh9 Mol_id"/>
    <property type="match status" value="1"/>
</dbReference>
<gene>
    <name evidence="2" type="ORF">PS624_03803</name>
</gene>
<dbReference type="SUPFAM" id="SSF160582">
    <property type="entry name" value="MbtH-like"/>
    <property type="match status" value="1"/>
</dbReference>
<dbReference type="InterPro" id="IPR005153">
    <property type="entry name" value="MbtH-like_dom"/>
</dbReference>
<reference evidence="2 3" key="1">
    <citation type="submission" date="2019-09" db="EMBL/GenBank/DDBJ databases">
        <authorList>
            <person name="Chandra G."/>
            <person name="Truman W A."/>
        </authorList>
    </citation>
    <scope>NUCLEOTIDE SEQUENCE [LARGE SCALE GENOMIC DNA]</scope>
    <source>
        <strain evidence="2">PS624</strain>
    </source>
</reference>
<feature type="domain" description="MbtH-like" evidence="1">
    <location>
        <begin position="3"/>
        <end position="53"/>
    </location>
</feature>
<evidence type="ECO:0000313" key="3">
    <source>
        <dbReference type="Proteomes" id="UP000326241"/>
    </source>
</evidence>
<dbReference type="PANTHER" id="PTHR38444">
    <property type="entry name" value="ENTEROBACTIN BIOSYNTHESIS PROTEIN YBDZ"/>
    <property type="match status" value="1"/>
</dbReference>
<dbReference type="GO" id="GO:0019290">
    <property type="term" value="P:siderophore biosynthetic process"/>
    <property type="evidence" value="ECO:0007669"/>
    <property type="project" value="TreeGrafter"/>
</dbReference>
<name>A0A5E6UYG9_PSEFL</name>
<evidence type="ECO:0000313" key="2">
    <source>
        <dbReference type="EMBL" id="VVN10473.1"/>
    </source>
</evidence>